<evidence type="ECO:0000313" key="9">
    <source>
        <dbReference type="EMBL" id="RVD92160.1"/>
    </source>
</evidence>
<dbReference type="CDD" id="cd00165">
    <property type="entry name" value="S4"/>
    <property type="match status" value="1"/>
</dbReference>
<dbReference type="GO" id="GO:0015935">
    <property type="term" value="C:small ribosomal subunit"/>
    <property type="evidence" value="ECO:0007669"/>
    <property type="project" value="InterPro"/>
</dbReference>
<evidence type="ECO:0000256" key="3">
    <source>
        <dbReference type="ARBA" id="ARBA00022884"/>
    </source>
</evidence>
<dbReference type="GO" id="GO:0042274">
    <property type="term" value="P:ribosomal small subunit biogenesis"/>
    <property type="evidence" value="ECO:0007669"/>
    <property type="project" value="TreeGrafter"/>
</dbReference>
<dbReference type="InterPro" id="IPR005710">
    <property type="entry name" value="Ribosomal_uS4_euk/arc"/>
</dbReference>
<dbReference type="OrthoDB" id="1697570at2759"/>
<dbReference type="Pfam" id="PF01479">
    <property type="entry name" value="S4"/>
    <property type="match status" value="1"/>
</dbReference>
<dbReference type="GO" id="GO:0003735">
    <property type="term" value="F:structural constituent of ribosome"/>
    <property type="evidence" value="ECO:0007669"/>
    <property type="project" value="InterPro"/>
</dbReference>
<dbReference type="STRING" id="291195.A0A437ALS7"/>
<dbReference type="PANTHER" id="PTHR11831">
    <property type="entry name" value="30S 40S RIBOSOMAL PROTEIN"/>
    <property type="match status" value="1"/>
</dbReference>
<evidence type="ECO:0000256" key="1">
    <source>
        <dbReference type="ARBA" id="ARBA00007465"/>
    </source>
</evidence>
<keyword evidence="2" id="KW-0699">rRNA-binding</keyword>
<proteinExistence type="inferred from homology"/>
<keyword evidence="3 6" id="KW-0694">RNA-binding</keyword>
<keyword evidence="4" id="KW-0689">Ribosomal protein</keyword>
<feature type="domain" description="RNA-binding S4" evidence="7">
    <location>
        <begin position="112"/>
        <end position="175"/>
    </location>
</feature>
<dbReference type="PANTHER" id="PTHR11831:SF5">
    <property type="entry name" value="40S RIBOSOMAL PROTEIN S9"/>
    <property type="match status" value="1"/>
</dbReference>
<feature type="domain" description="Small ribosomal subunit protein uS4 N-terminal" evidence="8">
    <location>
        <begin position="3"/>
        <end position="111"/>
    </location>
</feature>
<dbReference type="AlphaFoldDB" id="A0A437ALS7"/>
<evidence type="ECO:0000259" key="7">
    <source>
        <dbReference type="SMART" id="SM00363"/>
    </source>
</evidence>
<dbReference type="VEuPathDB" id="MicrosporidiaDB:TUBRATIS_13470"/>
<keyword evidence="10" id="KW-1185">Reference proteome</keyword>
<dbReference type="SMART" id="SM00363">
    <property type="entry name" value="S4"/>
    <property type="match status" value="1"/>
</dbReference>
<evidence type="ECO:0000259" key="8">
    <source>
        <dbReference type="SMART" id="SM01390"/>
    </source>
</evidence>
<dbReference type="GO" id="GO:0006412">
    <property type="term" value="P:translation"/>
    <property type="evidence" value="ECO:0007669"/>
    <property type="project" value="InterPro"/>
</dbReference>
<keyword evidence="5" id="KW-0687">Ribonucleoprotein</keyword>
<evidence type="ECO:0000256" key="2">
    <source>
        <dbReference type="ARBA" id="ARBA00022730"/>
    </source>
</evidence>
<dbReference type="PROSITE" id="PS50889">
    <property type="entry name" value="S4"/>
    <property type="match status" value="1"/>
</dbReference>
<sequence length="187" mass="21615">MARSKGSKRYSVPLKPYDKDRLIDEMKILGEFGLKNKRELWTIKKICDDYKVRAKDLLISTNQDELIVSGRTLLSKLVKLGIISDVDYRDLEDIRSNLERVLDLSVEDFLERRLQHRVFNSGLANSVHQARAMIINRHICVDGNVVDQPGFMVPVDKEGHIDFYKYSPLVSDKLGRSKKRKLKLQGE</sequence>
<dbReference type="InterPro" id="IPR022801">
    <property type="entry name" value="Ribosomal_uS4"/>
</dbReference>
<dbReference type="InterPro" id="IPR001912">
    <property type="entry name" value="Ribosomal_uS4_N"/>
</dbReference>
<evidence type="ECO:0000313" key="10">
    <source>
        <dbReference type="Proteomes" id="UP000282876"/>
    </source>
</evidence>
<dbReference type="InterPro" id="IPR036986">
    <property type="entry name" value="S4_RNA-bd_sf"/>
</dbReference>
<evidence type="ECO:0000256" key="4">
    <source>
        <dbReference type="ARBA" id="ARBA00022980"/>
    </source>
</evidence>
<organism evidence="9 10">
    <name type="scientific">Tubulinosema ratisbonensis</name>
    <dbReference type="NCBI Taxonomy" id="291195"/>
    <lineage>
        <taxon>Eukaryota</taxon>
        <taxon>Fungi</taxon>
        <taxon>Fungi incertae sedis</taxon>
        <taxon>Microsporidia</taxon>
        <taxon>Tubulinosematoidea</taxon>
        <taxon>Tubulinosematidae</taxon>
        <taxon>Tubulinosema</taxon>
    </lineage>
</organism>
<evidence type="ECO:0000256" key="6">
    <source>
        <dbReference type="PROSITE-ProRule" id="PRU00182"/>
    </source>
</evidence>
<protein>
    <submittedName>
        <fullName evidence="9">Ribosomal S4</fullName>
    </submittedName>
</protein>
<accession>A0A437ALS7</accession>
<evidence type="ECO:0000256" key="5">
    <source>
        <dbReference type="ARBA" id="ARBA00023274"/>
    </source>
</evidence>
<dbReference type="Gene3D" id="3.10.290.10">
    <property type="entry name" value="RNA-binding S4 domain"/>
    <property type="match status" value="1"/>
</dbReference>
<reference evidence="9 10" key="1">
    <citation type="submission" date="2018-10" db="EMBL/GenBank/DDBJ databases">
        <title>Draft genome sequence of the microsporidian Tubulinosema ratisbonensis.</title>
        <authorList>
            <person name="Polonais V."/>
            <person name="Peyretaillade E."/>
            <person name="Niehus S."/>
            <person name="Wawrzyniak I."/>
            <person name="Franchet A."/>
            <person name="Gaspin C."/>
            <person name="Reichstadt M."/>
            <person name="Belser C."/>
            <person name="Labadie K."/>
            <person name="Delbac F."/>
            <person name="Ferrandon D."/>
        </authorList>
    </citation>
    <scope>NUCLEOTIDE SEQUENCE [LARGE SCALE GENOMIC DNA]</scope>
    <source>
        <strain evidence="9 10">Franzen</strain>
    </source>
</reference>
<comment type="similarity">
    <text evidence="1">Belongs to the universal ribosomal protein uS4 family.</text>
</comment>
<dbReference type="Proteomes" id="UP000282876">
    <property type="component" value="Unassembled WGS sequence"/>
</dbReference>
<name>A0A437ALS7_9MICR</name>
<dbReference type="NCBIfam" id="NF003139">
    <property type="entry name" value="PRK04051.1"/>
    <property type="match status" value="1"/>
</dbReference>
<dbReference type="NCBIfam" id="TIGR01018">
    <property type="entry name" value="uS4_arch"/>
    <property type="match status" value="1"/>
</dbReference>
<dbReference type="GO" id="GO:0019843">
    <property type="term" value="F:rRNA binding"/>
    <property type="evidence" value="ECO:0007669"/>
    <property type="project" value="UniProtKB-KW"/>
</dbReference>
<dbReference type="SMART" id="SM01390">
    <property type="entry name" value="Ribosomal_S4"/>
    <property type="match status" value="1"/>
</dbReference>
<dbReference type="SUPFAM" id="SSF55174">
    <property type="entry name" value="Alpha-L RNA-binding motif"/>
    <property type="match status" value="1"/>
</dbReference>
<dbReference type="EMBL" id="RCSS01000294">
    <property type="protein sequence ID" value="RVD92160.1"/>
    <property type="molecule type" value="Genomic_DNA"/>
</dbReference>
<dbReference type="InterPro" id="IPR002942">
    <property type="entry name" value="S4_RNA-bd"/>
</dbReference>
<gene>
    <name evidence="9" type="ORF">TUBRATIS_13470</name>
</gene>
<comment type="caution">
    <text evidence="9">The sequence shown here is derived from an EMBL/GenBank/DDBJ whole genome shotgun (WGS) entry which is preliminary data.</text>
</comment>